<feature type="compositionally biased region" description="Acidic residues" evidence="1">
    <location>
        <begin position="153"/>
        <end position="172"/>
    </location>
</feature>
<sequence length="192" mass="21285">MLLPSVIAQPAITTPVVAPPLPSSLQSFEVHNPTIDFVWWIDALGKPINQSLNVKHITLVRCQSSPGRLRSASSQFITSWEQTGITISVVGGEKVSERKRVDRKMFPDSKIGLPPTDYHVDEPILEETWPMVKEEDRITAAGEDSGEYADNLDSGEEVEFGEGDIDYDDLEDYLGGMRSDEEYEGSNDGREG</sequence>
<keyword evidence="3" id="KW-1185">Reference proteome</keyword>
<name>A0A6A5Z4F7_9PLEO</name>
<dbReference type="EMBL" id="ML977326">
    <property type="protein sequence ID" value="KAF2113976.1"/>
    <property type="molecule type" value="Genomic_DNA"/>
</dbReference>
<accession>A0A6A5Z4F7</accession>
<proteinExistence type="predicted"/>
<feature type="region of interest" description="Disordered" evidence="1">
    <location>
        <begin position="140"/>
        <end position="192"/>
    </location>
</feature>
<evidence type="ECO:0000313" key="3">
    <source>
        <dbReference type="Proteomes" id="UP000799770"/>
    </source>
</evidence>
<organism evidence="2 3">
    <name type="scientific">Lophiotrema nucula</name>
    <dbReference type="NCBI Taxonomy" id="690887"/>
    <lineage>
        <taxon>Eukaryota</taxon>
        <taxon>Fungi</taxon>
        <taxon>Dikarya</taxon>
        <taxon>Ascomycota</taxon>
        <taxon>Pezizomycotina</taxon>
        <taxon>Dothideomycetes</taxon>
        <taxon>Pleosporomycetidae</taxon>
        <taxon>Pleosporales</taxon>
        <taxon>Lophiotremataceae</taxon>
        <taxon>Lophiotrema</taxon>
    </lineage>
</organism>
<dbReference type="AlphaFoldDB" id="A0A6A5Z4F7"/>
<protein>
    <submittedName>
        <fullName evidence="2">Uncharacterized protein</fullName>
    </submittedName>
</protein>
<reference evidence="2" key="1">
    <citation type="journal article" date="2020" name="Stud. Mycol.">
        <title>101 Dothideomycetes genomes: a test case for predicting lifestyles and emergence of pathogens.</title>
        <authorList>
            <person name="Haridas S."/>
            <person name="Albert R."/>
            <person name="Binder M."/>
            <person name="Bloem J."/>
            <person name="Labutti K."/>
            <person name="Salamov A."/>
            <person name="Andreopoulos B."/>
            <person name="Baker S."/>
            <person name="Barry K."/>
            <person name="Bills G."/>
            <person name="Bluhm B."/>
            <person name="Cannon C."/>
            <person name="Castanera R."/>
            <person name="Culley D."/>
            <person name="Daum C."/>
            <person name="Ezra D."/>
            <person name="Gonzalez J."/>
            <person name="Henrissat B."/>
            <person name="Kuo A."/>
            <person name="Liang C."/>
            <person name="Lipzen A."/>
            <person name="Lutzoni F."/>
            <person name="Magnuson J."/>
            <person name="Mondo S."/>
            <person name="Nolan M."/>
            <person name="Ohm R."/>
            <person name="Pangilinan J."/>
            <person name="Park H.-J."/>
            <person name="Ramirez L."/>
            <person name="Alfaro M."/>
            <person name="Sun H."/>
            <person name="Tritt A."/>
            <person name="Yoshinaga Y."/>
            <person name="Zwiers L.-H."/>
            <person name="Turgeon B."/>
            <person name="Goodwin S."/>
            <person name="Spatafora J."/>
            <person name="Crous P."/>
            <person name="Grigoriev I."/>
        </authorList>
    </citation>
    <scope>NUCLEOTIDE SEQUENCE</scope>
    <source>
        <strain evidence="2">CBS 627.86</strain>
    </source>
</reference>
<evidence type="ECO:0000256" key="1">
    <source>
        <dbReference type="SAM" id="MobiDB-lite"/>
    </source>
</evidence>
<dbReference type="Proteomes" id="UP000799770">
    <property type="component" value="Unassembled WGS sequence"/>
</dbReference>
<gene>
    <name evidence="2" type="ORF">BDV96DRAFT_688246</name>
</gene>
<evidence type="ECO:0000313" key="2">
    <source>
        <dbReference type="EMBL" id="KAF2113976.1"/>
    </source>
</evidence>